<evidence type="ECO:0000256" key="2">
    <source>
        <dbReference type="ARBA" id="ARBA00022801"/>
    </source>
</evidence>
<feature type="signal peptide" evidence="3">
    <location>
        <begin position="1"/>
        <end position="23"/>
    </location>
</feature>
<keyword evidence="6" id="KW-1185">Reference proteome</keyword>
<dbReference type="GO" id="GO:0016787">
    <property type="term" value="F:hydrolase activity"/>
    <property type="evidence" value="ECO:0007669"/>
    <property type="project" value="UniProtKB-KW"/>
</dbReference>
<dbReference type="SUPFAM" id="SSF53474">
    <property type="entry name" value="alpha/beta-Hydrolases"/>
    <property type="match status" value="1"/>
</dbReference>
<keyword evidence="2" id="KW-0378">Hydrolase</keyword>
<keyword evidence="1 3" id="KW-0732">Signal</keyword>
<name>A0A0T5NSD0_9RHOB</name>
<dbReference type="Proteomes" id="UP000051295">
    <property type="component" value="Unassembled WGS sequence"/>
</dbReference>
<dbReference type="STRING" id="1641875.XM53_14290"/>
<organism evidence="5 6">
    <name type="scientific">Roseovarius atlanticus</name>
    <dbReference type="NCBI Taxonomy" id="1641875"/>
    <lineage>
        <taxon>Bacteria</taxon>
        <taxon>Pseudomonadati</taxon>
        <taxon>Pseudomonadota</taxon>
        <taxon>Alphaproteobacteria</taxon>
        <taxon>Rhodobacterales</taxon>
        <taxon>Roseobacteraceae</taxon>
        <taxon>Roseovarius</taxon>
    </lineage>
</organism>
<evidence type="ECO:0000256" key="3">
    <source>
        <dbReference type="SAM" id="SignalP"/>
    </source>
</evidence>
<dbReference type="PATRIC" id="fig|1641875.4.peg.661"/>
<evidence type="ECO:0000259" key="4">
    <source>
        <dbReference type="Pfam" id="PF02230"/>
    </source>
</evidence>
<dbReference type="AlphaFoldDB" id="A0A0T5NSD0"/>
<dbReference type="InterPro" id="IPR050955">
    <property type="entry name" value="Plant_Biomass_Hydrol_Est"/>
</dbReference>
<gene>
    <name evidence="5" type="ORF">XM53_14290</name>
</gene>
<evidence type="ECO:0000313" key="5">
    <source>
        <dbReference type="EMBL" id="KRS11859.1"/>
    </source>
</evidence>
<dbReference type="EMBL" id="LAXJ01000016">
    <property type="protein sequence ID" value="KRS11859.1"/>
    <property type="molecule type" value="Genomic_DNA"/>
</dbReference>
<dbReference type="InterPro" id="IPR029058">
    <property type="entry name" value="AB_hydrolase_fold"/>
</dbReference>
<sequence>MKRLPALLALFLSLTLPGLPAFACGPDTDCRIGDRSYRIYLPQGQDGITPMGALIFAHGYKGSAAGTMRNGSLRGMADRLGIALVAANAAGDDWRLPGTPSGGVTSPDTELAYFDALRTDILARNAIDPEHIVMAGFSAGGMMTWTLACHRPADYAGFIPVAGTFWAPTPDSCTMPPADIIHVHGTSDQIVPLAGRAIGEARQGDVETVLAMYRKVGGHEPSKASALHDGLTCEAWTAPNETRLLKCLHPGGHSFRTDWIAAAWDLIVSG</sequence>
<protein>
    <recommendedName>
        <fullName evidence="4">Phospholipase/carboxylesterase/thioesterase domain-containing protein</fullName>
    </recommendedName>
</protein>
<dbReference type="Pfam" id="PF02230">
    <property type="entry name" value="Abhydrolase_2"/>
    <property type="match status" value="1"/>
</dbReference>
<comment type="caution">
    <text evidence="5">The sequence shown here is derived from an EMBL/GenBank/DDBJ whole genome shotgun (WGS) entry which is preliminary data.</text>
</comment>
<dbReference type="InterPro" id="IPR003140">
    <property type="entry name" value="PLipase/COase/thioEstase"/>
</dbReference>
<dbReference type="OrthoDB" id="9805640at2"/>
<dbReference type="PANTHER" id="PTHR43037:SF5">
    <property type="entry name" value="FERULOYL ESTERASE"/>
    <property type="match status" value="1"/>
</dbReference>
<evidence type="ECO:0000313" key="6">
    <source>
        <dbReference type="Proteomes" id="UP000051295"/>
    </source>
</evidence>
<evidence type="ECO:0000256" key="1">
    <source>
        <dbReference type="ARBA" id="ARBA00022729"/>
    </source>
</evidence>
<accession>A0A0T5NSD0</accession>
<dbReference type="PANTHER" id="PTHR43037">
    <property type="entry name" value="UNNAMED PRODUCT-RELATED"/>
    <property type="match status" value="1"/>
</dbReference>
<feature type="domain" description="Phospholipase/carboxylesterase/thioesterase" evidence="4">
    <location>
        <begin position="124"/>
        <end position="195"/>
    </location>
</feature>
<feature type="chain" id="PRO_5006663859" description="Phospholipase/carboxylesterase/thioesterase domain-containing protein" evidence="3">
    <location>
        <begin position="24"/>
        <end position="270"/>
    </location>
</feature>
<reference evidence="5 6" key="1">
    <citation type="submission" date="2015-04" db="EMBL/GenBank/DDBJ databases">
        <title>The draft genome sequence of Roseovarius sp.R12b.</title>
        <authorList>
            <person name="Li G."/>
            <person name="Lai Q."/>
            <person name="Shao Z."/>
            <person name="Yan P."/>
        </authorList>
    </citation>
    <scope>NUCLEOTIDE SEQUENCE [LARGE SCALE GENOMIC DNA]</scope>
    <source>
        <strain evidence="5 6">R12B</strain>
    </source>
</reference>
<dbReference type="Gene3D" id="3.40.50.1820">
    <property type="entry name" value="alpha/beta hydrolase"/>
    <property type="match status" value="1"/>
</dbReference>
<proteinExistence type="predicted"/>